<dbReference type="InterPro" id="IPR017930">
    <property type="entry name" value="Myb_dom"/>
</dbReference>
<feature type="domain" description="Myb-like" evidence="6">
    <location>
        <begin position="366"/>
        <end position="425"/>
    </location>
</feature>
<dbReference type="EMBL" id="JAEOAQ010000002">
    <property type="protein sequence ID" value="KAG5419922.1"/>
    <property type="molecule type" value="Genomic_DNA"/>
</dbReference>
<evidence type="ECO:0000313" key="8">
    <source>
        <dbReference type="EMBL" id="KAG5419922.1"/>
    </source>
</evidence>
<feature type="compositionally biased region" description="Basic residues" evidence="5">
    <location>
        <begin position="14"/>
        <end position="31"/>
    </location>
</feature>
<evidence type="ECO:0000259" key="7">
    <source>
        <dbReference type="PROSITE" id="PS51294"/>
    </source>
</evidence>
<organism evidence="8 9">
    <name type="scientific">Candida metapsilosis</name>
    <dbReference type="NCBI Taxonomy" id="273372"/>
    <lineage>
        <taxon>Eukaryota</taxon>
        <taxon>Fungi</taxon>
        <taxon>Dikarya</taxon>
        <taxon>Ascomycota</taxon>
        <taxon>Saccharomycotina</taxon>
        <taxon>Pichiomycetes</taxon>
        <taxon>Debaryomycetaceae</taxon>
        <taxon>Candida/Lodderomyces clade</taxon>
        <taxon>Candida</taxon>
    </lineage>
</organism>
<dbReference type="Pfam" id="PF00249">
    <property type="entry name" value="Myb_DNA-binding"/>
    <property type="match status" value="1"/>
</dbReference>
<evidence type="ECO:0000256" key="5">
    <source>
        <dbReference type="SAM" id="MobiDB-lite"/>
    </source>
</evidence>
<dbReference type="InterPro" id="IPR051651">
    <property type="entry name" value="DMTF1_DNA-bind_reg"/>
</dbReference>
<dbReference type="RefSeq" id="XP_067549038.1">
    <property type="nucleotide sequence ID" value="XM_067690588.1"/>
</dbReference>
<evidence type="ECO:0000259" key="6">
    <source>
        <dbReference type="PROSITE" id="PS50090"/>
    </source>
</evidence>
<feature type="compositionally biased region" description="Basic and acidic residues" evidence="5">
    <location>
        <begin position="77"/>
        <end position="87"/>
    </location>
</feature>
<dbReference type="GO" id="GO:0000976">
    <property type="term" value="F:transcription cis-regulatory region binding"/>
    <property type="evidence" value="ECO:0007669"/>
    <property type="project" value="TreeGrafter"/>
</dbReference>
<keyword evidence="2" id="KW-0677">Repeat</keyword>
<dbReference type="GeneID" id="93650431"/>
<comment type="caution">
    <text evidence="8">The sequence shown here is derived from an EMBL/GenBank/DDBJ whole genome shotgun (WGS) entry which is preliminary data.</text>
</comment>
<feature type="compositionally biased region" description="Basic and acidic residues" evidence="5">
    <location>
        <begin position="1"/>
        <end position="13"/>
    </location>
</feature>
<evidence type="ECO:0000256" key="2">
    <source>
        <dbReference type="ARBA" id="ARBA00022737"/>
    </source>
</evidence>
<name>A0A8H7ZDG9_9ASCO</name>
<dbReference type="GO" id="GO:0003700">
    <property type="term" value="F:DNA-binding transcription factor activity"/>
    <property type="evidence" value="ECO:0007669"/>
    <property type="project" value="TreeGrafter"/>
</dbReference>
<dbReference type="PANTHER" id="PTHR46380">
    <property type="entry name" value="CYCLIN-D-BINDING MYB-LIKE TRANSCRIPTION FACTOR 1"/>
    <property type="match status" value="1"/>
</dbReference>
<dbReference type="PROSITE" id="PS51294">
    <property type="entry name" value="HTH_MYB"/>
    <property type="match status" value="1"/>
</dbReference>
<dbReference type="InterPro" id="IPR009057">
    <property type="entry name" value="Homeodomain-like_sf"/>
</dbReference>
<dbReference type="PROSITE" id="PS50090">
    <property type="entry name" value="MYB_LIKE"/>
    <property type="match status" value="2"/>
</dbReference>
<evidence type="ECO:0000256" key="4">
    <source>
        <dbReference type="ARBA" id="ARBA00023242"/>
    </source>
</evidence>
<dbReference type="AlphaFoldDB" id="A0A8H7ZDG9"/>
<keyword evidence="4" id="KW-0539">Nucleus</keyword>
<proteinExistence type="predicted"/>
<feature type="domain" description="HTH myb-type" evidence="7">
    <location>
        <begin position="311"/>
        <end position="360"/>
    </location>
</feature>
<comment type="subcellular location">
    <subcellularLocation>
        <location evidence="1">Nucleus</location>
    </subcellularLocation>
</comment>
<dbReference type="PANTHER" id="PTHR46380:SF2">
    <property type="entry name" value="CYCLIN-D-BINDING MYB-LIKE TRANSCRIPTION FACTOR 1"/>
    <property type="match status" value="1"/>
</dbReference>
<gene>
    <name evidence="8" type="ORF">I9W82_001802</name>
</gene>
<dbReference type="Proteomes" id="UP000669133">
    <property type="component" value="Unassembled WGS sequence"/>
</dbReference>
<sequence>MKPDSKHKLLRKEEKKKRKKKHKDGHHKSKSSKLNSSMDILSSDGSPPRKKRAVNENSDDDRNAHYEPVIEEPNVNELDRGHDVELEHEPLDTTEMSLGNPKFEDHGSDHEHDFNQYEDHEEVDFLNGSEELNKEQQERLLAAANAMVEEEMLPTYLGSENLITPDSTEPSVPIGTVDQSGIPSSQKFLHKKSSQVELPELPKHNYDNIRDLDDLILVTSQRANKWFVENVPEDKRGKPRPFTDQEDAIIDYYLAGFCHFKKWDRNDLCNRIWTNDRTKDKFWKKVCKAIPYRSQSSIYKHIRRRYHIFDVRAKWNPEDDEKLKNLAVTHESQWKTIGEILGRMPEDCRDRWRNYLKCGSGRTLQKWTSEEEAKLVDVVNEMLHSLRSQEDKAGDSFNINWTVVSERMNGTRSRIQCRYKWTQLNEKRDRIEPPKMRDATKAWLLQKLLKKHPKTLEKVKWQKVMKSYAKDKPDNAGWTKEEFEEYLSNLIKQKPDNLSFQEVIKDEVENLKSS</sequence>
<keyword evidence="3" id="KW-0238">DNA-binding</keyword>
<dbReference type="CDD" id="cd00167">
    <property type="entry name" value="SANT"/>
    <property type="match status" value="1"/>
</dbReference>
<dbReference type="InterPro" id="IPR001005">
    <property type="entry name" value="SANT/Myb"/>
</dbReference>
<keyword evidence="9" id="KW-1185">Reference proteome</keyword>
<dbReference type="OrthoDB" id="39591at2759"/>
<dbReference type="SUPFAM" id="SSF46689">
    <property type="entry name" value="Homeodomain-like"/>
    <property type="match status" value="2"/>
</dbReference>
<evidence type="ECO:0000256" key="1">
    <source>
        <dbReference type="ARBA" id="ARBA00004123"/>
    </source>
</evidence>
<dbReference type="GO" id="GO:0005634">
    <property type="term" value="C:nucleus"/>
    <property type="evidence" value="ECO:0007669"/>
    <property type="project" value="UniProtKB-SubCell"/>
</dbReference>
<feature type="domain" description="Myb-like" evidence="6">
    <location>
        <begin position="312"/>
        <end position="356"/>
    </location>
</feature>
<dbReference type="Pfam" id="PF13921">
    <property type="entry name" value="Myb_DNA-bind_6"/>
    <property type="match status" value="1"/>
</dbReference>
<dbReference type="Pfam" id="PF21559">
    <property type="entry name" value="Reb1_MybAD"/>
    <property type="match status" value="1"/>
</dbReference>
<evidence type="ECO:0000313" key="9">
    <source>
        <dbReference type="Proteomes" id="UP000669133"/>
    </source>
</evidence>
<feature type="region of interest" description="Disordered" evidence="5">
    <location>
        <begin position="1"/>
        <end position="87"/>
    </location>
</feature>
<evidence type="ECO:0008006" key="10">
    <source>
        <dbReference type="Google" id="ProtNLM"/>
    </source>
</evidence>
<accession>A0A8H7ZDG9</accession>
<dbReference type="Gene3D" id="1.10.10.60">
    <property type="entry name" value="Homeodomain-like"/>
    <property type="match status" value="2"/>
</dbReference>
<dbReference type="InterPro" id="IPR049260">
    <property type="entry name" value="REB1_MybAD"/>
</dbReference>
<dbReference type="SMART" id="SM00717">
    <property type="entry name" value="SANT"/>
    <property type="match status" value="3"/>
</dbReference>
<evidence type="ECO:0000256" key="3">
    <source>
        <dbReference type="ARBA" id="ARBA00023125"/>
    </source>
</evidence>
<reference evidence="8 9" key="1">
    <citation type="submission" date="2020-12" db="EMBL/GenBank/DDBJ databases">
        <title>Effect of drift, selection, and recombination on the evolution of hybrid genomes in Candida yeast pathogens.</title>
        <authorList>
            <person name="Mixao V."/>
            <person name="Ksiezopolska E."/>
            <person name="Saus E."/>
            <person name="Boekhout T."/>
            <person name="Gacser A."/>
            <person name="Gabaldon T."/>
        </authorList>
    </citation>
    <scope>NUCLEOTIDE SEQUENCE [LARGE SCALE GENOMIC DNA]</scope>
    <source>
        <strain evidence="8 9">BP57</strain>
    </source>
</reference>
<protein>
    <recommendedName>
        <fullName evidence="10">RNA polymerase I termination factor</fullName>
    </recommendedName>
</protein>